<accession>A0ABU4AJU1</accession>
<dbReference type="InterPro" id="IPR036282">
    <property type="entry name" value="Glutathione-S-Trfase_C_sf"/>
</dbReference>
<proteinExistence type="predicted"/>
<dbReference type="InterPro" id="IPR004045">
    <property type="entry name" value="Glutathione_S-Trfase_N"/>
</dbReference>
<name>A0ABU4AJU1_9HYPH</name>
<evidence type="ECO:0000313" key="2">
    <source>
        <dbReference type="EMBL" id="MDV6226401.1"/>
    </source>
</evidence>
<dbReference type="PROSITE" id="PS50404">
    <property type="entry name" value="GST_NTER"/>
    <property type="match status" value="1"/>
</dbReference>
<dbReference type="InterPro" id="IPR036249">
    <property type="entry name" value="Thioredoxin-like_sf"/>
</dbReference>
<feature type="domain" description="GST N-terminal" evidence="1">
    <location>
        <begin position="8"/>
        <end position="84"/>
    </location>
</feature>
<sequence length="229" mass="25105">MTITLYELVGVDAARPFSPHCWKVAFALAHKGLDFTTVPLPFTQIGAIEGGATKTVPLIRDGETLVGDSFAIALHLEEAYPDRPSLFGGEGGVALSRFIEKWANATLVPFVGASLLPEIHAALEEDDQAYFRQTREARFGGALEDVARGREERLEAFRNALVPLRAVVKRQPFLGGEGPLFADYIVAGVFQWARVISPFPFIAEDDPVADWFERCLELHDGLGRRVPAA</sequence>
<dbReference type="SUPFAM" id="SSF52833">
    <property type="entry name" value="Thioredoxin-like"/>
    <property type="match status" value="1"/>
</dbReference>
<reference evidence="2 3" key="1">
    <citation type="submission" date="2023-10" db="EMBL/GenBank/DDBJ databases">
        <authorList>
            <person name="Venkata Ramana C."/>
            <person name="Sasikala C."/>
            <person name="Dhurka M."/>
        </authorList>
    </citation>
    <scope>NUCLEOTIDE SEQUENCE [LARGE SCALE GENOMIC DNA]</scope>
    <source>
        <strain evidence="2 3">KCTC 32151</strain>
    </source>
</reference>
<dbReference type="Gene3D" id="1.20.1050.10">
    <property type="match status" value="1"/>
</dbReference>
<organism evidence="2 3">
    <name type="scientific">Nitratireductor aquimarinus</name>
    <dbReference type="NCBI Taxonomy" id="889300"/>
    <lineage>
        <taxon>Bacteria</taxon>
        <taxon>Pseudomonadati</taxon>
        <taxon>Pseudomonadota</taxon>
        <taxon>Alphaproteobacteria</taxon>
        <taxon>Hyphomicrobiales</taxon>
        <taxon>Phyllobacteriaceae</taxon>
        <taxon>Nitratireductor</taxon>
    </lineage>
</organism>
<dbReference type="Gene3D" id="3.40.30.10">
    <property type="entry name" value="Glutaredoxin"/>
    <property type="match status" value="1"/>
</dbReference>
<keyword evidence="3" id="KW-1185">Reference proteome</keyword>
<dbReference type="RefSeq" id="WP_317561061.1">
    <property type="nucleotide sequence ID" value="NZ_JAWLIP010000003.1"/>
</dbReference>
<dbReference type="SUPFAM" id="SSF47616">
    <property type="entry name" value="GST C-terminal domain-like"/>
    <property type="match status" value="1"/>
</dbReference>
<evidence type="ECO:0000259" key="1">
    <source>
        <dbReference type="PROSITE" id="PS50404"/>
    </source>
</evidence>
<comment type="caution">
    <text evidence="2">The sequence shown here is derived from an EMBL/GenBank/DDBJ whole genome shotgun (WGS) entry which is preliminary data.</text>
</comment>
<dbReference type="Pfam" id="PF13417">
    <property type="entry name" value="GST_N_3"/>
    <property type="match status" value="1"/>
</dbReference>
<gene>
    <name evidence="2" type="ORF">R2G56_08900</name>
</gene>
<dbReference type="InterPro" id="IPR054416">
    <property type="entry name" value="GST_UstS-like_C"/>
</dbReference>
<evidence type="ECO:0000313" key="3">
    <source>
        <dbReference type="Proteomes" id="UP001185659"/>
    </source>
</evidence>
<dbReference type="Proteomes" id="UP001185659">
    <property type="component" value="Unassembled WGS sequence"/>
</dbReference>
<protein>
    <submittedName>
        <fullName evidence="2">Glutathione S-transferase family protein</fullName>
    </submittedName>
</protein>
<dbReference type="CDD" id="cd03202">
    <property type="entry name" value="GST_C_etherase_LigE"/>
    <property type="match status" value="1"/>
</dbReference>
<dbReference type="CDD" id="cd03038">
    <property type="entry name" value="GST_N_etherase_LigE"/>
    <property type="match status" value="1"/>
</dbReference>
<dbReference type="EMBL" id="JAWLIP010000003">
    <property type="protein sequence ID" value="MDV6226401.1"/>
    <property type="molecule type" value="Genomic_DNA"/>
</dbReference>
<dbReference type="Pfam" id="PF22041">
    <property type="entry name" value="GST_C_7"/>
    <property type="match status" value="1"/>
</dbReference>